<dbReference type="PANTHER" id="PTHR30570">
    <property type="entry name" value="PERIPLASMIC PHOSPHATE BINDING COMPONENT OF PHOSPHATE ABC TRANSPORTER"/>
    <property type="match status" value="1"/>
</dbReference>
<dbReference type="GO" id="GO:0006817">
    <property type="term" value="P:phosphate ion transport"/>
    <property type="evidence" value="ECO:0007669"/>
    <property type="project" value="UniProtKB-UniRule"/>
</dbReference>
<dbReference type="OrthoDB" id="9790048at2"/>
<evidence type="ECO:0000256" key="8">
    <source>
        <dbReference type="ARBA" id="ARBA00023139"/>
    </source>
</evidence>
<keyword evidence="10" id="KW-0472">Membrane</keyword>
<dbReference type="PANTHER" id="PTHR30570:SF1">
    <property type="entry name" value="PHOSPHATE-BINDING PROTEIN PSTS"/>
    <property type="match status" value="1"/>
</dbReference>
<evidence type="ECO:0000313" key="12">
    <source>
        <dbReference type="EMBL" id="NBI28297.1"/>
    </source>
</evidence>
<dbReference type="Gene3D" id="3.40.190.10">
    <property type="entry name" value="Periplasmic binding protein-like II"/>
    <property type="match status" value="2"/>
</dbReference>
<evidence type="ECO:0000256" key="2">
    <source>
        <dbReference type="ARBA" id="ARBA00004193"/>
    </source>
</evidence>
<accession>A0A6N9PZ86</accession>
<keyword evidence="9 10" id="KW-0449">Lipoprotein</keyword>
<dbReference type="PROSITE" id="PS51257">
    <property type="entry name" value="PROKAR_LIPOPROTEIN"/>
    <property type="match status" value="1"/>
</dbReference>
<comment type="function">
    <text evidence="10">Involved in the system for phosphate transport across the cytoplasmic membrane.</text>
</comment>
<keyword evidence="6 10" id="KW-0592">Phosphate transport</keyword>
<dbReference type="GO" id="GO:0042301">
    <property type="term" value="F:phosphate ion binding"/>
    <property type="evidence" value="ECO:0007669"/>
    <property type="project" value="UniProtKB-UniRule"/>
</dbReference>
<evidence type="ECO:0000256" key="10">
    <source>
        <dbReference type="RuleBase" id="RU367119"/>
    </source>
</evidence>
<dbReference type="CDD" id="cd13654">
    <property type="entry name" value="PBP2_phosphate_like_2"/>
    <property type="match status" value="1"/>
</dbReference>
<evidence type="ECO:0000256" key="1">
    <source>
        <dbReference type="ARBA" id="ARBA00002841"/>
    </source>
</evidence>
<evidence type="ECO:0000256" key="3">
    <source>
        <dbReference type="ARBA" id="ARBA00008725"/>
    </source>
</evidence>
<keyword evidence="7 10" id="KW-0732">Signal</keyword>
<dbReference type="InterPro" id="IPR011862">
    <property type="entry name" value="Phos-bd"/>
</dbReference>
<protein>
    <recommendedName>
        <fullName evidence="10">Phosphate-binding protein</fullName>
    </recommendedName>
</protein>
<keyword evidence="13" id="KW-1185">Reference proteome</keyword>
<evidence type="ECO:0000256" key="6">
    <source>
        <dbReference type="ARBA" id="ARBA00022592"/>
    </source>
</evidence>
<feature type="chain" id="PRO_5039741347" description="Phosphate-binding protein" evidence="10">
    <location>
        <begin position="27"/>
        <end position="326"/>
    </location>
</feature>
<name>A0A6N9PZ86_9BACL</name>
<dbReference type="Pfam" id="PF12849">
    <property type="entry name" value="PBP_like_2"/>
    <property type="match status" value="1"/>
</dbReference>
<comment type="subcellular location">
    <subcellularLocation>
        <location evidence="2 10">Cell membrane</location>
        <topology evidence="2 10">Lipid-anchor</topology>
    </subcellularLocation>
</comment>
<evidence type="ECO:0000313" key="13">
    <source>
        <dbReference type="Proteomes" id="UP000448943"/>
    </source>
</evidence>
<comment type="caution">
    <text evidence="12">The sequence shown here is derived from an EMBL/GenBank/DDBJ whole genome shotgun (WGS) entry which is preliminary data.</text>
</comment>
<dbReference type="AlphaFoldDB" id="A0A6N9PZ86"/>
<dbReference type="Proteomes" id="UP000448943">
    <property type="component" value="Unassembled WGS sequence"/>
</dbReference>
<comment type="function">
    <text evidence="1">Part of the ABC transporter complex PstSACB involved in phosphate import.</text>
</comment>
<reference evidence="12 13" key="1">
    <citation type="submission" date="2019-01" db="EMBL/GenBank/DDBJ databases">
        <title>Chengkuizengella sp. nov., isolated from deep-sea sediment of East Pacific Ocean.</title>
        <authorList>
            <person name="Yang J."/>
            <person name="Lai Q."/>
            <person name="Shao Z."/>
        </authorList>
    </citation>
    <scope>NUCLEOTIDE SEQUENCE [LARGE SCALE GENOMIC DNA]</scope>
    <source>
        <strain evidence="12 13">YPA3-1-1</strain>
    </source>
</reference>
<evidence type="ECO:0000256" key="9">
    <source>
        <dbReference type="ARBA" id="ARBA00023288"/>
    </source>
</evidence>
<keyword evidence="8 10" id="KW-0564">Palmitate</keyword>
<dbReference type="SUPFAM" id="SSF53850">
    <property type="entry name" value="Periplasmic binding protein-like II"/>
    <property type="match status" value="1"/>
</dbReference>
<evidence type="ECO:0000256" key="5">
    <source>
        <dbReference type="ARBA" id="ARBA00022448"/>
    </source>
</evidence>
<organism evidence="12 13">
    <name type="scientific">Chengkuizengella marina</name>
    <dbReference type="NCBI Taxonomy" id="2507566"/>
    <lineage>
        <taxon>Bacteria</taxon>
        <taxon>Bacillati</taxon>
        <taxon>Bacillota</taxon>
        <taxon>Bacilli</taxon>
        <taxon>Bacillales</taxon>
        <taxon>Paenibacillaceae</taxon>
        <taxon>Chengkuizengella</taxon>
    </lineage>
</organism>
<comment type="similarity">
    <text evidence="3 10">Belongs to the PstS family.</text>
</comment>
<dbReference type="GO" id="GO:0005886">
    <property type="term" value="C:plasma membrane"/>
    <property type="evidence" value="ECO:0007669"/>
    <property type="project" value="UniProtKB-SubCell"/>
</dbReference>
<proteinExistence type="inferred from homology"/>
<dbReference type="RefSeq" id="WP_160645076.1">
    <property type="nucleotide sequence ID" value="NZ_SIJB01000012.1"/>
</dbReference>
<feature type="signal peptide" evidence="10">
    <location>
        <begin position="1"/>
        <end position="26"/>
    </location>
</feature>
<comment type="subunit">
    <text evidence="4 10">The complex is composed of two ATP-binding proteins (PstB), two transmembrane proteins (PstC and PstA) and a solute-binding protein (PstS).</text>
</comment>
<evidence type="ECO:0000259" key="11">
    <source>
        <dbReference type="Pfam" id="PF12849"/>
    </source>
</evidence>
<gene>
    <name evidence="12" type="ORF">ERL59_04920</name>
</gene>
<dbReference type="InterPro" id="IPR050811">
    <property type="entry name" value="Phosphate_ABC_transporter"/>
</dbReference>
<evidence type="ECO:0000256" key="4">
    <source>
        <dbReference type="ARBA" id="ARBA00011529"/>
    </source>
</evidence>
<dbReference type="InterPro" id="IPR024370">
    <property type="entry name" value="PBP_domain"/>
</dbReference>
<sequence length="326" mass="35650">MFNSWLRKGSIILAAFVLLFSLAACGTESKETPTTEGAKEQEGSSMELSGEINIDGSSTVFPISQAVAEEFMALYNDVNVTVNLSGSSNGFKALIAGEIEIADASRQIKDKEVDALKAEGKEAVEMPVAFDGITVVINPENDWATEMTVDELKQIWEGGSTVTKWSDVRAEWPNEPIKLYGPGPASGTFEYFTGAINGTKNESRKDYTPSEDDNVLVTGVSRDKYAMGYFGFSYYVENQNKLAAVSIKVDESAVAVAPSVETIKDGTYKPLSRPIYIYPVKSSLSQPEIQEFLKYYMSEEGQALAEEVGYVALPAEMYEENLSMLP</sequence>
<dbReference type="EMBL" id="SIJB01000012">
    <property type="protein sequence ID" value="NBI28297.1"/>
    <property type="molecule type" value="Genomic_DNA"/>
</dbReference>
<keyword evidence="10" id="KW-1003">Cell membrane</keyword>
<feature type="domain" description="PBP" evidence="11">
    <location>
        <begin position="49"/>
        <end position="300"/>
    </location>
</feature>
<keyword evidence="5 10" id="KW-0813">Transport</keyword>
<evidence type="ECO:0000256" key="7">
    <source>
        <dbReference type="ARBA" id="ARBA00022729"/>
    </source>
</evidence>
<dbReference type="NCBIfam" id="TIGR02136">
    <property type="entry name" value="ptsS_2"/>
    <property type="match status" value="1"/>
</dbReference>